<dbReference type="Proteomes" id="UP001345013">
    <property type="component" value="Unassembled WGS sequence"/>
</dbReference>
<keyword evidence="4 5" id="KW-0472">Membrane</keyword>
<feature type="transmembrane region" description="Helical" evidence="5">
    <location>
        <begin position="388"/>
        <end position="405"/>
    </location>
</feature>
<evidence type="ECO:0000256" key="3">
    <source>
        <dbReference type="ARBA" id="ARBA00022989"/>
    </source>
</evidence>
<feature type="transmembrane region" description="Helical" evidence="5">
    <location>
        <begin position="188"/>
        <end position="210"/>
    </location>
</feature>
<dbReference type="InterPro" id="IPR052185">
    <property type="entry name" value="IPC_Synthase-Related"/>
</dbReference>
<comment type="caution">
    <text evidence="7">The sequence shown here is derived from an EMBL/GenBank/DDBJ whole genome shotgun (WGS) entry which is preliminary data.</text>
</comment>
<dbReference type="Pfam" id="PF14378">
    <property type="entry name" value="PAP2_3"/>
    <property type="match status" value="3"/>
</dbReference>
<sequence>MAIGAVLEPLVVVTLLFGGAWINRATDYIFANHSSRWRNKSPKSEGVEVGEDKYDEHSIKPLSSKNRSLSPSLLPSQEQKWRPRHLHLLGWSKTVETPNTAVFKNRLLSRILHKFPFLVEAWYWALIYWVYQVGRAFTALTIVEGTVNVARKHALQVIAVEQRLHIFWEVPIQRFFMGYPTLMRYINWLYSFIHIPGTIAFLVWLFYYTITSNRLVQHRSGEVNGTVQGSPSGPWLYEARRRTMATCNLMAFIVFTLWPCMPPRLLSDEEVSGEVGDLARSFGFVDTVHGADGAASVWTANKFCNQWAAMPSLHFGYALLVGLTVMTIPLAPQHRRSRSVQLPFFNQSHPELAPQFKLPSRRRMLCLSVGFAYPLAILVAIVSTANHFILDAVAGAAICAIGWRINGVLLNLLPVEDWFLWCLRMHKPAMEAVEVPDFDVPDYDEAKVRAGVLYQE</sequence>
<proteinExistence type="predicted"/>
<comment type="subcellular location">
    <subcellularLocation>
        <location evidence="1">Membrane</location>
        <topology evidence="1">Multi-pass membrane protein</topology>
    </subcellularLocation>
</comment>
<reference evidence="7 8" key="1">
    <citation type="submission" date="2023-08" db="EMBL/GenBank/DDBJ databases">
        <title>Black Yeasts Isolated from many extreme environments.</title>
        <authorList>
            <person name="Coleine C."/>
            <person name="Stajich J.E."/>
            <person name="Selbmann L."/>
        </authorList>
    </citation>
    <scope>NUCLEOTIDE SEQUENCE [LARGE SCALE GENOMIC DNA]</scope>
    <source>
        <strain evidence="7 8">CCFEE 5885</strain>
    </source>
</reference>
<feature type="domain" description="Inositolphosphotransferase Aur1/Ipt1" evidence="6">
    <location>
        <begin position="362"/>
        <end position="403"/>
    </location>
</feature>
<evidence type="ECO:0000313" key="8">
    <source>
        <dbReference type="Proteomes" id="UP001345013"/>
    </source>
</evidence>
<feature type="transmembrane region" description="Helical" evidence="5">
    <location>
        <begin position="111"/>
        <end position="131"/>
    </location>
</feature>
<evidence type="ECO:0000259" key="6">
    <source>
        <dbReference type="Pfam" id="PF14378"/>
    </source>
</evidence>
<feature type="domain" description="Inositolphosphotransferase Aur1/Ipt1" evidence="6">
    <location>
        <begin position="156"/>
        <end position="208"/>
    </location>
</feature>
<evidence type="ECO:0000256" key="1">
    <source>
        <dbReference type="ARBA" id="ARBA00004141"/>
    </source>
</evidence>
<organism evidence="7 8">
    <name type="scientific">Lithohypha guttulata</name>
    <dbReference type="NCBI Taxonomy" id="1690604"/>
    <lineage>
        <taxon>Eukaryota</taxon>
        <taxon>Fungi</taxon>
        <taxon>Dikarya</taxon>
        <taxon>Ascomycota</taxon>
        <taxon>Pezizomycotina</taxon>
        <taxon>Eurotiomycetes</taxon>
        <taxon>Chaetothyriomycetidae</taxon>
        <taxon>Chaetothyriales</taxon>
        <taxon>Trichomeriaceae</taxon>
        <taxon>Lithohypha</taxon>
    </lineage>
</organism>
<feature type="domain" description="Inositolphosphotransferase Aur1/Ipt1" evidence="6">
    <location>
        <begin position="237"/>
        <end position="327"/>
    </location>
</feature>
<dbReference type="CDD" id="cd03386">
    <property type="entry name" value="PAP2_Aur1_like"/>
    <property type="match status" value="1"/>
</dbReference>
<evidence type="ECO:0000256" key="4">
    <source>
        <dbReference type="ARBA" id="ARBA00023136"/>
    </source>
</evidence>
<feature type="transmembrane region" description="Helical" evidence="5">
    <location>
        <begin position="315"/>
        <end position="332"/>
    </location>
</feature>
<keyword evidence="3 5" id="KW-1133">Transmembrane helix</keyword>
<feature type="transmembrane region" description="Helical" evidence="5">
    <location>
        <begin position="364"/>
        <end position="382"/>
    </location>
</feature>
<dbReference type="PANTHER" id="PTHR31310:SF7">
    <property type="entry name" value="PA-PHOSPHATASE RELATED-FAMILY PROTEIN DDB_G0268928"/>
    <property type="match status" value="1"/>
</dbReference>
<evidence type="ECO:0000313" key="7">
    <source>
        <dbReference type="EMBL" id="KAK5095737.1"/>
    </source>
</evidence>
<keyword evidence="8" id="KW-1185">Reference proteome</keyword>
<keyword evidence="2 5" id="KW-0812">Transmembrane</keyword>
<dbReference type="PANTHER" id="PTHR31310">
    <property type="match status" value="1"/>
</dbReference>
<evidence type="ECO:0000256" key="5">
    <source>
        <dbReference type="SAM" id="Phobius"/>
    </source>
</evidence>
<dbReference type="InterPro" id="IPR026841">
    <property type="entry name" value="Aur1/Ipt1"/>
</dbReference>
<name>A0ABR0KGE8_9EURO</name>
<gene>
    <name evidence="7" type="ORF">LTR24_002954</name>
</gene>
<protein>
    <recommendedName>
        <fullName evidence="6">Inositolphosphotransferase Aur1/Ipt1 domain-containing protein</fullName>
    </recommendedName>
</protein>
<evidence type="ECO:0000256" key="2">
    <source>
        <dbReference type="ARBA" id="ARBA00022692"/>
    </source>
</evidence>
<feature type="transmembrane region" description="Helical" evidence="5">
    <location>
        <begin position="243"/>
        <end position="261"/>
    </location>
</feature>
<dbReference type="EMBL" id="JAVRRG010000026">
    <property type="protein sequence ID" value="KAK5095737.1"/>
    <property type="molecule type" value="Genomic_DNA"/>
</dbReference>
<accession>A0ABR0KGE8</accession>